<comment type="similarity">
    <text evidence="1">Belongs to the YciI family.</text>
</comment>
<sequence length="97" mass="10585">MFVLELTYTAPIERIDALLEDHRAWLTGHYDSGAFIASGPKVPREGGLILADFPSRADVDAAVATDPFVTAGVCTYRITEFAATRTAPALEEYRQPV</sequence>
<dbReference type="InterPro" id="IPR005545">
    <property type="entry name" value="YCII"/>
</dbReference>
<organism evidence="3 4">
    <name type="scientific">Streptomyces mashuensis</name>
    <dbReference type="NCBI Taxonomy" id="33904"/>
    <lineage>
        <taxon>Bacteria</taxon>
        <taxon>Bacillati</taxon>
        <taxon>Actinomycetota</taxon>
        <taxon>Actinomycetes</taxon>
        <taxon>Kitasatosporales</taxon>
        <taxon>Streptomycetaceae</taxon>
        <taxon>Streptomyces</taxon>
    </lineage>
</organism>
<dbReference type="Gene3D" id="3.30.70.1060">
    <property type="entry name" value="Dimeric alpha+beta barrel"/>
    <property type="match status" value="1"/>
</dbReference>
<evidence type="ECO:0000313" key="4">
    <source>
        <dbReference type="Proteomes" id="UP000638313"/>
    </source>
</evidence>
<dbReference type="PANTHER" id="PTHR37828">
    <property type="entry name" value="GSR2449 PROTEIN"/>
    <property type="match status" value="1"/>
</dbReference>
<dbReference type="EMBL" id="BNBD01000001">
    <property type="protein sequence ID" value="GHF26824.1"/>
    <property type="molecule type" value="Genomic_DNA"/>
</dbReference>
<accession>A0A919AUK5</accession>
<protein>
    <recommendedName>
        <fullName evidence="2">YCII-related domain-containing protein</fullName>
    </recommendedName>
</protein>
<reference evidence="3" key="1">
    <citation type="journal article" date="2014" name="Int. J. Syst. Evol. Microbiol.">
        <title>Complete genome sequence of Corynebacterium casei LMG S-19264T (=DSM 44701T), isolated from a smear-ripened cheese.</title>
        <authorList>
            <consortium name="US DOE Joint Genome Institute (JGI-PGF)"/>
            <person name="Walter F."/>
            <person name="Albersmeier A."/>
            <person name="Kalinowski J."/>
            <person name="Ruckert C."/>
        </authorList>
    </citation>
    <scope>NUCLEOTIDE SEQUENCE</scope>
    <source>
        <strain evidence="3">JCM 4059</strain>
    </source>
</reference>
<dbReference type="Proteomes" id="UP000638313">
    <property type="component" value="Unassembled WGS sequence"/>
</dbReference>
<dbReference type="PANTHER" id="PTHR37828:SF1">
    <property type="entry name" value="YCII-RELATED DOMAIN-CONTAINING PROTEIN"/>
    <property type="match status" value="1"/>
</dbReference>
<dbReference type="Pfam" id="PF03795">
    <property type="entry name" value="YCII"/>
    <property type="match status" value="1"/>
</dbReference>
<dbReference type="AlphaFoldDB" id="A0A919AUK5"/>
<dbReference type="SUPFAM" id="SSF54909">
    <property type="entry name" value="Dimeric alpha+beta barrel"/>
    <property type="match status" value="1"/>
</dbReference>
<gene>
    <name evidence="3" type="ORF">GCM10010218_04690</name>
</gene>
<keyword evidence="4" id="KW-1185">Reference proteome</keyword>
<proteinExistence type="inferred from homology"/>
<name>A0A919AUK5_9ACTN</name>
<reference evidence="3" key="2">
    <citation type="submission" date="2020-09" db="EMBL/GenBank/DDBJ databases">
        <authorList>
            <person name="Sun Q."/>
            <person name="Ohkuma M."/>
        </authorList>
    </citation>
    <scope>NUCLEOTIDE SEQUENCE</scope>
    <source>
        <strain evidence="3">JCM 4059</strain>
    </source>
</reference>
<feature type="domain" description="YCII-related" evidence="2">
    <location>
        <begin position="1"/>
        <end position="81"/>
    </location>
</feature>
<evidence type="ECO:0000259" key="2">
    <source>
        <dbReference type="Pfam" id="PF03795"/>
    </source>
</evidence>
<comment type="caution">
    <text evidence="3">The sequence shown here is derived from an EMBL/GenBank/DDBJ whole genome shotgun (WGS) entry which is preliminary data.</text>
</comment>
<evidence type="ECO:0000256" key="1">
    <source>
        <dbReference type="ARBA" id="ARBA00007689"/>
    </source>
</evidence>
<evidence type="ECO:0000313" key="3">
    <source>
        <dbReference type="EMBL" id="GHF26824.1"/>
    </source>
</evidence>
<dbReference type="InterPro" id="IPR011008">
    <property type="entry name" value="Dimeric_a/b-barrel"/>
</dbReference>
<dbReference type="RefSeq" id="WP_190127648.1">
    <property type="nucleotide sequence ID" value="NZ_BNBD01000001.1"/>
</dbReference>